<dbReference type="AlphaFoldDB" id="J4UHQ1"/>
<dbReference type="GeneID" id="25991111"/>
<dbReference type="InterPro" id="IPR009057">
    <property type="entry name" value="Homeodomain-like_sf"/>
</dbReference>
<evidence type="ECO:0000256" key="5">
    <source>
        <dbReference type="SAM" id="MobiDB-lite"/>
    </source>
</evidence>
<dbReference type="Proteomes" id="UP000002748">
    <property type="component" value="Unassembled WGS sequence"/>
</dbReference>
<name>J4UHQ1_TRIAS</name>
<feature type="domain" description="KN homeodomain" evidence="6">
    <location>
        <begin position="89"/>
        <end position="128"/>
    </location>
</feature>
<keyword evidence="3" id="KW-0371">Homeobox</keyword>
<proteinExistence type="inferred from homology"/>
<dbReference type="GO" id="GO:0006355">
    <property type="term" value="P:regulation of DNA-templated transcription"/>
    <property type="evidence" value="ECO:0007669"/>
    <property type="project" value="InterPro"/>
</dbReference>
<comment type="similarity">
    <text evidence="1">Belongs to the TALE/M-ATYP homeobox family.</text>
</comment>
<dbReference type="Gene3D" id="1.10.10.60">
    <property type="entry name" value="Homeodomain-like"/>
    <property type="match status" value="1"/>
</dbReference>
<evidence type="ECO:0000256" key="3">
    <source>
        <dbReference type="ARBA" id="ARBA00023155"/>
    </source>
</evidence>
<dbReference type="Pfam" id="PF05920">
    <property type="entry name" value="Homeobox_KN"/>
    <property type="match status" value="1"/>
</dbReference>
<feature type="region of interest" description="Disordered" evidence="5">
    <location>
        <begin position="1"/>
        <end position="20"/>
    </location>
</feature>
<feature type="compositionally biased region" description="Polar residues" evidence="5">
    <location>
        <begin position="202"/>
        <end position="214"/>
    </location>
</feature>
<dbReference type="EMBL" id="ALBS01000073">
    <property type="protein sequence ID" value="EJT51135.1"/>
    <property type="molecule type" value="Genomic_DNA"/>
</dbReference>
<evidence type="ECO:0000313" key="8">
    <source>
        <dbReference type="Proteomes" id="UP000002748"/>
    </source>
</evidence>
<dbReference type="KEGG" id="tasa:A1Q1_07599"/>
<evidence type="ECO:0000256" key="1">
    <source>
        <dbReference type="ARBA" id="ARBA00005800"/>
    </source>
</evidence>
<feature type="region of interest" description="Disordered" evidence="5">
    <location>
        <begin position="197"/>
        <end position="216"/>
    </location>
</feature>
<evidence type="ECO:0000313" key="7">
    <source>
        <dbReference type="EMBL" id="EJT51135.1"/>
    </source>
</evidence>
<dbReference type="CDD" id="cd00086">
    <property type="entry name" value="homeodomain"/>
    <property type="match status" value="1"/>
</dbReference>
<comment type="caution">
    <text evidence="7">The sequence shown here is derived from an EMBL/GenBank/DDBJ whole genome shotgun (WGS) entry which is preliminary data.</text>
</comment>
<gene>
    <name evidence="7" type="ORF">A1Q1_07599</name>
</gene>
<dbReference type="SUPFAM" id="SSF46689">
    <property type="entry name" value="Homeodomain-like"/>
    <property type="match status" value="1"/>
</dbReference>
<evidence type="ECO:0000256" key="4">
    <source>
        <dbReference type="ARBA" id="ARBA00023242"/>
    </source>
</evidence>
<dbReference type="InterPro" id="IPR008422">
    <property type="entry name" value="KN_HD"/>
</dbReference>
<dbReference type="VEuPathDB" id="FungiDB:A1Q1_07599"/>
<reference evidence="7 8" key="1">
    <citation type="journal article" date="2012" name="Eukaryot. Cell">
        <title>Draft genome sequence of CBS 2479, the standard type strain of Trichosporon asahii.</title>
        <authorList>
            <person name="Yang R.Y."/>
            <person name="Li H.T."/>
            <person name="Zhu H."/>
            <person name="Zhou G.P."/>
            <person name="Wang M."/>
            <person name="Wang L."/>
        </authorList>
    </citation>
    <scope>NUCLEOTIDE SEQUENCE [LARGE SCALE GENOMIC DNA]</scope>
    <source>
        <strain evidence="8">ATCC 90039 / CBS 2479 / JCM 2466 / KCTC 7840 / NCYC 2677 / UAMH 7654</strain>
    </source>
</reference>
<evidence type="ECO:0000259" key="6">
    <source>
        <dbReference type="Pfam" id="PF05920"/>
    </source>
</evidence>
<evidence type="ECO:0000256" key="2">
    <source>
        <dbReference type="ARBA" id="ARBA00023125"/>
    </source>
</evidence>
<dbReference type="OrthoDB" id="2595030at2759"/>
<accession>J4UHQ1</accession>
<dbReference type="InterPro" id="IPR001356">
    <property type="entry name" value="HD"/>
</dbReference>
<keyword evidence="4" id="KW-0539">Nucleus</keyword>
<sequence length="286" mass="32134">MEDAFQQKLSGAAPHGERHTHCPCANHVVVDPDLMADALRAIDAILEEEDVAISRVLLPTSPTSANDDDDWSFHQTRREAAGVHYLRSWFLSNLAHPFPSRAERQKMASIASTTPRNVESSFTNWRRRSGWSAVRRKWGGQSRTGMRLLIQRYEARSLEPEASDAISKMRSYFANDKARSCIEEMVVSASDTARAPRIADTPTDTGCRSPSSCSPEYISKEYKGRRKNGRKRTRTEGVAVTVSKRRTLPANITGRTRPCSTYAQSGEPRSEIMSPEKVEIMLPEYM</sequence>
<organism evidence="7 8">
    <name type="scientific">Trichosporon asahii var. asahii (strain ATCC 90039 / CBS 2479 / JCM 2466 / KCTC 7840 / NBRC 103889/ NCYC 2677 / UAMH 7654)</name>
    <name type="common">Yeast</name>
    <dbReference type="NCBI Taxonomy" id="1186058"/>
    <lineage>
        <taxon>Eukaryota</taxon>
        <taxon>Fungi</taxon>
        <taxon>Dikarya</taxon>
        <taxon>Basidiomycota</taxon>
        <taxon>Agaricomycotina</taxon>
        <taxon>Tremellomycetes</taxon>
        <taxon>Trichosporonales</taxon>
        <taxon>Trichosporonaceae</taxon>
        <taxon>Trichosporon</taxon>
    </lineage>
</organism>
<dbReference type="HOGENOM" id="CLU_973826_0_0_1"/>
<dbReference type="GO" id="GO:0003677">
    <property type="term" value="F:DNA binding"/>
    <property type="evidence" value="ECO:0007669"/>
    <property type="project" value="UniProtKB-KW"/>
</dbReference>
<keyword evidence="2" id="KW-0238">DNA-binding</keyword>
<protein>
    <submittedName>
        <fullName evidence="7">SXI1D alpha</fullName>
    </submittedName>
</protein>
<dbReference type="RefSeq" id="XP_014182086.1">
    <property type="nucleotide sequence ID" value="XM_014326611.1"/>
</dbReference>